<organism evidence="15 16">
    <name type="scientific">Physocladia obscura</name>
    <dbReference type="NCBI Taxonomy" id="109957"/>
    <lineage>
        <taxon>Eukaryota</taxon>
        <taxon>Fungi</taxon>
        <taxon>Fungi incertae sedis</taxon>
        <taxon>Chytridiomycota</taxon>
        <taxon>Chytridiomycota incertae sedis</taxon>
        <taxon>Chytridiomycetes</taxon>
        <taxon>Chytridiales</taxon>
        <taxon>Chytriomycetaceae</taxon>
        <taxon>Physocladia</taxon>
    </lineage>
</organism>
<feature type="region of interest" description="Disordered" evidence="13">
    <location>
        <begin position="557"/>
        <end position="589"/>
    </location>
</feature>
<evidence type="ECO:0000256" key="11">
    <source>
        <dbReference type="ARBA" id="ARBA00053367"/>
    </source>
</evidence>
<comment type="similarity">
    <text evidence="3">Belongs to the peptidase A22A family.</text>
</comment>
<dbReference type="Pfam" id="PF01080">
    <property type="entry name" value="Presenilin"/>
    <property type="match status" value="1"/>
</dbReference>
<dbReference type="InterPro" id="IPR001108">
    <property type="entry name" value="Peptidase_A22A"/>
</dbReference>
<dbReference type="GO" id="GO:0042500">
    <property type="term" value="F:aspartic endopeptidase activity, intramembrane cleaving"/>
    <property type="evidence" value="ECO:0007669"/>
    <property type="project" value="InterPro"/>
</dbReference>
<keyword evidence="6" id="KW-0256">Endoplasmic reticulum</keyword>
<dbReference type="Proteomes" id="UP001211907">
    <property type="component" value="Unassembled WGS sequence"/>
</dbReference>
<evidence type="ECO:0000256" key="8">
    <source>
        <dbReference type="ARBA" id="ARBA00022989"/>
    </source>
</evidence>
<feature type="compositionally biased region" description="Low complexity" evidence="13">
    <location>
        <begin position="66"/>
        <end position="76"/>
    </location>
</feature>
<dbReference type="FunFam" id="1.10.472.100:FF:000003">
    <property type="entry name" value="Presenilin"/>
    <property type="match status" value="1"/>
</dbReference>
<name>A0AAD5XLA7_9FUNG</name>
<feature type="compositionally biased region" description="Polar residues" evidence="13">
    <location>
        <begin position="511"/>
        <end position="527"/>
    </location>
</feature>
<comment type="subunit">
    <text evidence="12">Homodimer. Component of the gamma-secretase complex, a complex composed of a presenilin homodimer, nicastrin, aph1 and pen2.</text>
</comment>
<evidence type="ECO:0000313" key="15">
    <source>
        <dbReference type="EMBL" id="KAJ3142031.1"/>
    </source>
</evidence>
<evidence type="ECO:0000256" key="2">
    <source>
        <dbReference type="ARBA" id="ARBA00004653"/>
    </source>
</evidence>
<keyword evidence="9" id="KW-0333">Golgi apparatus</keyword>
<feature type="transmembrane region" description="Helical" evidence="14">
    <location>
        <begin position="614"/>
        <end position="638"/>
    </location>
</feature>
<dbReference type="PANTHER" id="PTHR10202:SF13">
    <property type="entry name" value="PRESENILIN HOMOLOG"/>
    <property type="match status" value="1"/>
</dbReference>
<keyword evidence="4 14" id="KW-0812">Transmembrane</keyword>
<comment type="subcellular location">
    <subcellularLocation>
        <location evidence="1">Endoplasmic reticulum membrane</location>
        <topology evidence="1">Multi-pass membrane protein</topology>
    </subcellularLocation>
    <subcellularLocation>
        <location evidence="2">Golgi apparatus membrane</location>
        <topology evidence="2">Multi-pass membrane protein</topology>
    </subcellularLocation>
</comment>
<comment type="caution">
    <text evidence="15">The sequence shown here is derived from an EMBL/GenBank/DDBJ whole genome shotgun (WGS) entry which is preliminary data.</text>
</comment>
<keyword evidence="7" id="KW-0914">Notch signaling pathway</keyword>
<feature type="region of interest" description="Disordered" evidence="13">
    <location>
        <begin position="213"/>
        <end position="257"/>
    </location>
</feature>
<proteinExistence type="inferred from homology"/>
<dbReference type="AlphaFoldDB" id="A0AAD5XLA7"/>
<evidence type="ECO:0000256" key="4">
    <source>
        <dbReference type="ARBA" id="ARBA00022692"/>
    </source>
</evidence>
<dbReference type="Gene3D" id="1.10.472.100">
    <property type="entry name" value="Presenilin"/>
    <property type="match status" value="1"/>
</dbReference>
<evidence type="ECO:0000313" key="16">
    <source>
        <dbReference type="Proteomes" id="UP001211907"/>
    </source>
</evidence>
<dbReference type="GO" id="GO:0070765">
    <property type="term" value="C:gamma-secretase complex"/>
    <property type="evidence" value="ECO:0007669"/>
    <property type="project" value="UniProtKB-ARBA"/>
</dbReference>
<dbReference type="GO" id="GO:0016485">
    <property type="term" value="P:protein processing"/>
    <property type="evidence" value="ECO:0007669"/>
    <property type="project" value="InterPro"/>
</dbReference>
<feature type="region of interest" description="Disordered" evidence="13">
    <location>
        <begin position="507"/>
        <end position="532"/>
    </location>
</feature>
<evidence type="ECO:0000256" key="12">
    <source>
        <dbReference type="ARBA" id="ARBA00066080"/>
    </source>
</evidence>
<evidence type="ECO:0000256" key="1">
    <source>
        <dbReference type="ARBA" id="ARBA00004477"/>
    </source>
</evidence>
<keyword evidence="16" id="KW-1185">Reference proteome</keyword>
<evidence type="ECO:0000256" key="5">
    <source>
        <dbReference type="ARBA" id="ARBA00022801"/>
    </source>
</evidence>
<dbReference type="PANTHER" id="PTHR10202">
    <property type="entry name" value="PRESENILIN"/>
    <property type="match status" value="1"/>
</dbReference>
<sequence length="701" mass="76673">METTEDTDAKSIQGNTIITANVNNIANSNKNASIRTSMKIDTEAAADRDHIGSVNSPEAKKENQQRKQSQQQDPRQFMNADGSTDADIDEGLRCYACGKRALFVCSLCAKSSSAVSSSVATTAAAAVLATTDNATNANNNGNAGLVVGISTDAAKYCSETCQRTHWSVHKRVHASTTNSNNNSKSTIKNSVNNSKSIGSGSVFYRASSDTVATSSSTSSTGSSSQRSTSSPFPLIRNQQQQQQQQHQNQLEQQEQQQHQQQHLAFTLHADTISDLTYYLSQIYKILKPVLACIFMAILWVKALDPPTQYFSGFEYSPAPDIYALNYGGQNSNSSTTSNTVVNPNSESSSQQQTDLLMALKTLGSVIGATLLLYGIFGTIILGVLGLFGYYISVTLLWMNYAPLDYISFAFFIWNFAAVGIVAVFWKGPLWLQQVYMVLMSSMMAYMLTNSSIPPITSWILLAMLAVWDLIAVLCPYGPLRLLIETSKKQNREIPALLYSAGPTTMMAAPDTNRQQQKQPLQWSANPKRSNDTELQLLPSNSKAESIQASQSQVFAGMDEENLRRSNPPTVNNNEGEEEDNHDDDDEDDQGGMKLGLGDFVFYSVLASRAALLDWVPTMAVTIALLTGLNFTIFLLVIWQKALPALPFSIAFGLLFYFTTGLILVPFINNLITMPQFPSVWNSSATSWLLVGMKGGSGMIYV</sequence>
<evidence type="ECO:0000256" key="9">
    <source>
        <dbReference type="ARBA" id="ARBA00023034"/>
    </source>
</evidence>
<dbReference type="GO" id="GO:0006509">
    <property type="term" value="P:membrane protein ectodomain proteolysis"/>
    <property type="evidence" value="ECO:0007669"/>
    <property type="project" value="TreeGrafter"/>
</dbReference>
<feature type="transmembrane region" description="Helical" evidence="14">
    <location>
        <begin position="644"/>
        <end position="667"/>
    </location>
</feature>
<comment type="function">
    <text evidence="11">Probable catalytic subunit of the gamma-secretase complex, an endoprotease complex that catalyzes the intramembrane cleavage of integral membrane proteins such as Notch receptors. Requires the other members of the gamma-secretase complex to have a protease activity.</text>
</comment>
<gene>
    <name evidence="15" type="primary">PSEN2_1</name>
    <name evidence="15" type="ORF">HK100_003549</name>
</gene>
<reference evidence="15" key="1">
    <citation type="submission" date="2020-05" db="EMBL/GenBank/DDBJ databases">
        <title>Phylogenomic resolution of chytrid fungi.</title>
        <authorList>
            <person name="Stajich J.E."/>
            <person name="Amses K."/>
            <person name="Simmons R."/>
            <person name="Seto K."/>
            <person name="Myers J."/>
            <person name="Bonds A."/>
            <person name="Quandt C.A."/>
            <person name="Barry K."/>
            <person name="Liu P."/>
            <person name="Grigoriev I."/>
            <person name="Longcore J.E."/>
            <person name="James T.Y."/>
        </authorList>
    </citation>
    <scope>NUCLEOTIDE SEQUENCE</scope>
    <source>
        <strain evidence="15">JEL0513</strain>
    </source>
</reference>
<dbReference type="InterPro" id="IPR006639">
    <property type="entry name" value="Preselin/SPP"/>
</dbReference>
<dbReference type="SMART" id="SM00730">
    <property type="entry name" value="PSN"/>
    <property type="match status" value="1"/>
</dbReference>
<feature type="compositionally biased region" description="Low complexity" evidence="13">
    <location>
        <begin position="213"/>
        <end position="230"/>
    </location>
</feature>
<feature type="transmembrane region" description="Helical" evidence="14">
    <location>
        <begin position="405"/>
        <end position="425"/>
    </location>
</feature>
<evidence type="ECO:0000256" key="10">
    <source>
        <dbReference type="ARBA" id="ARBA00023136"/>
    </source>
</evidence>
<evidence type="ECO:0000256" key="14">
    <source>
        <dbReference type="SAM" id="Phobius"/>
    </source>
</evidence>
<protein>
    <submittedName>
        <fullName evidence="15">Presenilin-2</fullName>
    </submittedName>
</protein>
<evidence type="ECO:0000256" key="3">
    <source>
        <dbReference type="ARBA" id="ARBA00008604"/>
    </source>
</evidence>
<dbReference type="GO" id="GO:0005789">
    <property type="term" value="C:endoplasmic reticulum membrane"/>
    <property type="evidence" value="ECO:0007669"/>
    <property type="project" value="UniProtKB-SubCell"/>
</dbReference>
<keyword evidence="5" id="KW-0378">Hydrolase</keyword>
<dbReference type="EMBL" id="JADGJH010000019">
    <property type="protein sequence ID" value="KAJ3142031.1"/>
    <property type="molecule type" value="Genomic_DNA"/>
</dbReference>
<evidence type="ECO:0000256" key="13">
    <source>
        <dbReference type="SAM" id="MobiDB-lite"/>
    </source>
</evidence>
<keyword evidence="10 14" id="KW-0472">Membrane</keyword>
<feature type="region of interest" description="Disordered" evidence="13">
    <location>
        <begin position="168"/>
        <end position="192"/>
    </location>
</feature>
<dbReference type="GO" id="GO:0000139">
    <property type="term" value="C:Golgi membrane"/>
    <property type="evidence" value="ECO:0007669"/>
    <property type="project" value="UniProtKB-SubCell"/>
</dbReference>
<evidence type="ECO:0000256" key="7">
    <source>
        <dbReference type="ARBA" id="ARBA00022976"/>
    </source>
</evidence>
<feature type="transmembrane region" description="Helical" evidence="14">
    <location>
        <begin position="370"/>
        <end position="393"/>
    </location>
</feature>
<evidence type="ECO:0000256" key="6">
    <source>
        <dbReference type="ARBA" id="ARBA00022824"/>
    </source>
</evidence>
<dbReference type="InterPro" id="IPR042524">
    <property type="entry name" value="Presenilin_C"/>
</dbReference>
<accession>A0AAD5XLA7</accession>
<feature type="compositionally biased region" description="Low complexity" evidence="13">
    <location>
        <begin position="237"/>
        <end position="257"/>
    </location>
</feature>
<keyword evidence="8 14" id="KW-1133">Transmembrane helix</keyword>
<feature type="region of interest" description="Disordered" evidence="13">
    <location>
        <begin position="45"/>
        <end position="84"/>
    </location>
</feature>
<dbReference type="GO" id="GO:0044351">
    <property type="term" value="P:macropinocytosis"/>
    <property type="evidence" value="ECO:0007669"/>
    <property type="project" value="UniProtKB-ARBA"/>
</dbReference>
<dbReference type="Gene3D" id="6.10.140.2220">
    <property type="match status" value="1"/>
</dbReference>
<feature type="compositionally biased region" description="Acidic residues" evidence="13">
    <location>
        <begin position="574"/>
        <end position="589"/>
    </location>
</feature>
<feature type="compositionally biased region" description="Low complexity" evidence="13">
    <location>
        <begin position="175"/>
        <end position="192"/>
    </location>
</feature>